<evidence type="ECO:0000259" key="2">
    <source>
        <dbReference type="Pfam" id="PF07859"/>
    </source>
</evidence>
<keyword evidence="4" id="KW-1185">Reference proteome</keyword>
<evidence type="ECO:0000313" key="3">
    <source>
        <dbReference type="EMBL" id="CAL1548869.1"/>
    </source>
</evidence>
<name>A0AAV2IVF6_LYMST</name>
<dbReference type="Gene3D" id="3.40.50.1820">
    <property type="entry name" value="alpha/beta hydrolase"/>
    <property type="match status" value="1"/>
</dbReference>
<proteinExistence type="predicted"/>
<comment type="caution">
    <text evidence="3">The sequence shown here is derived from an EMBL/GenBank/DDBJ whole genome shotgun (WGS) entry which is preliminary data.</text>
</comment>
<evidence type="ECO:0000256" key="1">
    <source>
        <dbReference type="ARBA" id="ARBA00022801"/>
    </source>
</evidence>
<reference evidence="3 4" key="1">
    <citation type="submission" date="2024-04" db="EMBL/GenBank/DDBJ databases">
        <authorList>
            <consortium name="Genoscope - CEA"/>
            <person name="William W."/>
        </authorList>
    </citation>
    <scope>NUCLEOTIDE SEQUENCE [LARGE SCALE GENOMIC DNA]</scope>
</reference>
<dbReference type="InterPro" id="IPR029058">
    <property type="entry name" value="AB_hydrolase_fold"/>
</dbReference>
<dbReference type="EMBL" id="CAXITT010001972">
    <property type="protein sequence ID" value="CAL1548869.1"/>
    <property type="molecule type" value="Genomic_DNA"/>
</dbReference>
<accession>A0AAV2IVF6</accession>
<gene>
    <name evidence="3" type="ORF">GSLYS_00022186001</name>
</gene>
<dbReference type="Pfam" id="PF07859">
    <property type="entry name" value="Abhydrolase_3"/>
    <property type="match status" value="1"/>
</dbReference>
<dbReference type="AlphaFoldDB" id="A0AAV2IVF6"/>
<dbReference type="InterPro" id="IPR013094">
    <property type="entry name" value="AB_hydrolase_3"/>
</dbReference>
<dbReference type="SUPFAM" id="SSF53474">
    <property type="entry name" value="alpha/beta-Hydrolases"/>
    <property type="match status" value="1"/>
</dbReference>
<dbReference type="InterPro" id="IPR050300">
    <property type="entry name" value="GDXG_lipolytic_enzyme"/>
</dbReference>
<dbReference type="GO" id="GO:0004061">
    <property type="term" value="F:arylformamidase activity"/>
    <property type="evidence" value="ECO:0007669"/>
    <property type="project" value="TreeGrafter"/>
</dbReference>
<evidence type="ECO:0000313" key="4">
    <source>
        <dbReference type="Proteomes" id="UP001497497"/>
    </source>
</evidence>
<dbReference type="Proteomes" id="UP001497497">
    <property type="component" value="Unassembled WGS sequence"/>
</dbReference>
<feature type="domain" description="Alpha/beta hydrolase fold-3" evidence="2">
    <location>
        <begin position="79"/>
        <end position="269"/>
    </location>
</feature>
<dbReference type="PANTHER" id="PTHR48081">
    <property type="entry name" value="AB HYDROLASE SUPERFAMILY PROTEIN C4A8.06C"/>
    <property type="match status" value="1"/>
</dbReference>
<protein>
    <recommendedName>
        <fullName evidence="2">Alpha/beta hydrolase fold-3 domain-containing protein</fullName>
    </recommendedName>
</protein>
<sequence length="293" mass="32815">MTAIPDQELDYHYSPRRWSHRMAPEEVIAAHTEALAQGSRNSLWTLDCETEISYGDSEKQKFDIFNKKNASKNGAPIFAYIHGGYWQVKEVSREISSFMAVPLCNAGASVISIGYDLAPDVSLNTIVLQIKRALCLIIKIAKERQSSGIYLSGHSAGAHMAAMMLMADLDGFDRDLIKGAVLISGVYDLRPLVKTSINEPLGLTEVDAWRLSPHQFVQEIAHQSQDRHIVVAVAEYDPPEFRRQSGEMEMALRKFGVKTSYLDVPDTDHFNLVDKLTEPNFVLTKECIRLMGL</sequence>
<organism evidence="3 4">
    <name type="scientific">Lymnaea stagnalis</name>
    <name type="common">Great pond snail</name>
    <name type="synonym">Helix stagnalis</name>
    <dbReference type="NCBI Taxonomy" id="6523"/>
    <lineage>
        <taxon>Eukaryota</taxon>
        <taxon>Metazoa</taxon>
        <taxon>Spiralia</taxon>
        <taxon>Lophotrochozoa</taxon>
        <taxon>Mollusca</taxon>
        <taxon>Gastropoda</taxon>
        <taxon>Heterobranchia</taxon>
        <taxon>Euthyneura</taxon>
        <taxon>Panpulmonata</taxon>
        <taxon>Hygrophila</taxon>
        <taxon>Lymnaeoidea</taxon>
        <taxon>Lymnaeidae</taxon>
        <taxon>Lymnaea</taxon>
    </lineage>
</organism>
<keyword evidence="1" id="KW-0378">Hydrolase</keyword>
<dbReference type="PANTHER" id="PTHR48081:SF33">
    <property type="entry name" value="KYNURENINE FORMAMIDASE"/>
    <property type="match status" value="1"/>
</dbReference>